<feature type="signal peptide" evidence="10">
    <location>
        <begin position="1"/>
        <end position="42"/>
    </location>
</feature>
<dbReference type="Ensembl" id="ENSSFOT00015025695.2">
    <property type="protein sequence ID" value="ENSSFOP00015025414.2"/>
    <property type="gene ID" value="ENSSFOG00015016353.2"/>
</dbReference>
<evidence type="ECO:0000259" key="11">
    <source>
        <dbReference type="Pfam" id="PF00007"/>
    </source>
</evidence>
<dbReference type="Pfam" id="PF00007">
    <property type="entry name" value="Cys_knot"/>
    <property type="match status" value="1"/>
</dbReference>
<reference evidence="12" key="3">
    <citation type="submission" date="2025-09" db="UniProtKB">
        <authorList>
            <consortium name="Ensembl"/>
        </authorList>
    </citation>
    <scope>IDENTIFICATION</scope>
</reference>
<dbReference type="PANTHER" id="PTHR11515">
    <property type="entry name" value="GLYCOPROTEIN HORMONE BETA CHAIN"/>
    <property type="match status" value="1"/>
</dbReference>
<evidence type="ECO:0000256" key="5">
    <source>
        <dbReference type="ARBA" id="ARBA00022525"/>
    </source>
</evidence>
<dbReference type="SMART" id="SM00068">
    <property type="entry name" value="GHB"/>
    <property type="match status" value="1"/>
</dbReference>
<reference evidence="12 13" key="1">
    <citation type="submission" date="2019-04" db="EMBL/GenBank/DDBJ databases">
        <authorList>
            <consortium name="Wellcome Sanger Institute Data Sharing"/>
        </authorList>
    </citation>
    <scope>NUCLEOTIDE SEQUENCE [LARGE SCALE GENOMIC DNA]</scope>
</reference>
<keyword evidence="13" id="KW-1185">Reference proteome</keyword>
<gene>
    <name evidence="12" type="primary">lhb</name>
</gene>
<keyword evidence="7" id="KW-1015">Disulfide bond</keyword>
<comment type="subunit">
    <text evidence="4">Heterodimer of an alpha and a beta chain.</text>
</comment>
<feature type="domain" description="Glycoprotein hormone subunit beta" evidence="11">
    <location>
        <begin position="46"/>
        <end position="149"/>
    </location>
</feature>
<proteinExistence type="inferred from homology"/>
<dbReference type="GO" id="GO:0005179">
    <property type="term" value="F:hormone activity"/>
    <property type="evidence" value="ECO:0007669"/>
    <property type="project" value="UniProtKB-KW"/>
</dbReference>
<keyword evidence="8" id="KW-0325">Glycoprotein</keyword>
<comment type="function">
    <text evidence="1">Involved in gametogenesis and steroidogenesis.</text>
</comment>
<dbReference type="GO" id="GO:0030728">
    <property type="term" value="P:ovulation"/>
    <property type="evidence" value="ECO:0007669"/>
    <property type="project" value="Ensembl"/>
</dbReference>
<evidence type="ECO:0000256" key="7">
    <source>
        <dbReference type="ARBA" id="ARBA00023157"/>
    </source>
</evidence>
<evidence type="ECO:0000256" key="9">
    <source>
        <dbReference type="RuleBase" id="RU004069"/>
    </source>
</evidence>
<dbReference type="AlphaFoldDB" id="A0A8C9RSL1"/>
<keyword evidence="5" id="KW-0964">Secreted</keyword>
<dbReference type="PANTHER" id="PTHR11515:SF11">
    <property type="entry name" value="LUTROPIN SUBUNIT BETA"/>
    <property type="match status" value="1"/>
</dbReference>
<reference evidence="12" key="2">
    <citation type="submission" date="2025-08" db="UniProtKB">
        <authorList>
            <consortium name="Ensembl"/>
        </authorList>
    </citation>
    <scope>IDENTIFICATION</scope>
</reference>
<comment type="similarity">
    <text evidence="3 9">Belongs to the glycoprotein hormones subunit beta family.</text>
</comment>
<keyword evidence="6 9" id="KW-0372">Hormone</keyword>
<keyword evidence="10" id="KW-0732">Signal</keyword>
<dbReference type="OrthoDB" id="8453657at2759"/>
<dbReference type="GO" id="GO:0010817">
    <property type="term" value="P:regulation of hormone levels"/>
    <property type="evidence" value="ECO:0007669"/>
    <property type="project" value="UniProtKB-ARBA"/>
</dbReference>
<evidence type="ECO:0000313" key="12">
    <source>
        <dbReference type="Ensembl" id="ENSSFOP00015025414.2"/>
    </source>
</evidence>
<dbReference type="GO" id="GO:0001556">
    <property type="term" value="P:oocyte maturation"/>
    <property type="evidence" value="ECO:0007669"/>
    <property type="project" value="Ensembl"/>
</dbReference>
<dbReference type="GO" id="GO:0005737">
    <property type="term" value="C:cytoplasm"/>
    <property type="evidence" value="ECO:0007669"/>
    <property type="project" value="TreeGrafter"/>
</dbReference>
<dbReference type="GO" id="GO:0008585">
    <property type="term" value="P:female gonad development"/>
    <property type="evidence" value="ECO:0007669"/>
    <property type="project" value="Ensembl"/>
</dbReference>
<evidence type="ECO:0000256" key="4">
    <source>
        <dbReference type="ARBA" id="ARBA00011870"/>
    </source>
</evidence>
<organism evidence="12 13">
    <name type="scientific">Scleropages formosus</name>
    <name type="common">Asian bonytongue</name>
    <name type="synonym">Osteoglossum formosum</name>
    <dbReference type="NCBI Taxonomy" id="113540"/>
    <lineage>
        <taxon>Eukaryota</taxon>
        <taxon>Metazoa</taxon>
        <taxon>Chordata</taxon>
        <taxon>Craniata</taxon>
        <taxon>Vertebrata</taxon>
        <taxon>Euteleostomi</taxon>
        <taxon>Actinopterygii</taxon>
        <taxon>Neopterygii</taxon>
        <taxon>Teleostei</taxon>
        <taxon>Osteoglossocephala</taxon>
        <taxon>Osteoglossomorpha</taxon>
        <taxon>Osteoglossiformes</taxon>
        <taxon>Osteoglossidae</taxon>
        <taxon>Scleropages</taxon>
    </lineage>
</organism>
<dbReference type="GO" id="GO:0007186">
    <property type="term" value="P:G protein-coupled receptor signaling pathway"/>
    <property type="evidence" value="ECO:0007669"/>
    <property type="project" value="TreeGrafter"/>
</dbReference>
<dbReference type="InterPro" id="IPR029034">
    <property type="entry name" value="Cystine-knot_cytokine"/>
</dbReference>
<evidence type="ECO:0000256" key="6">
    <source>
        <dbReference type="ARBA" id="ARBA00022702"/>
    </source>
</evidence>
<evidence type="ECO:0000256" key="10">
    <source>
        <dbReference type="SAM" id="SignalP"/>
    </source>
</evidence>
<dbReference type="GeneTree" id="ENSGT00940000161285"/>
<dbReference type="PROSITE" id="PS00261">
    <property type="entry name" value="GLYCO_HORMONE_BETA_1"/>
    <property type="match status" value="1"/>
</dbReference>
<dbReference type="GO" id="GO:0005615">
    <property type="term" value="C:extracellular space"/>
    <property type="evidence" value="ECO:0007669"/>
    <property type="project" value="TreeGrafter"/>
</dbReference>
<dbReference type="FunFam" id="2.10.90.10:FF:000007">
    <property type="entry name" value="Luteinizing hormone beta subunit"/>
    <property type="match status" value="1"/>
</dbReference>
<evidence type="ECO:0000256" key="2">
    <source>
        <dbReference type="ARBA" id="ARBA00004613"/>
    </source>
</evidence>
<dbReference type="InterPro" id="IPR001545">
    <property type="entry name" value="Gonadotropin_bsu"/>
</dbReference>
<dbReference type="Proteomes" id="UP000694397">
    <property type="component" value="Chromosome 4"/>
</dbReference>
<dbReference type="InterPro" id="IPR006208">
    <property type="entry name" value="Glyco_hormone_CN"/>
</dbReference>
<sequence length="159" mass="17715">MNFPGNQNRFSLALCIFLMSAVPTYTLLLFLSLCHLLAPAQAVYLQPCEPMNQTISVEKEGCPKCLLLETTICSGHCVSKEPVLKSHSSLLSQHVCTYRDVRYETIRLPDCARGVDPHVTYPVALNCGCSLCMMETSDCILQSLSPDFCMNQRTILSIY</sequence>
<dbReference type="CDD" id="cd00069">
    <property type="entry name" value="GHB_like"/>
    <property type="match status" value="1"/>
</dbReference>
<evidence type="ECO:0000256" key="3">
    <source>
        <dbReference type="ARBA" id="ARBA00006552"/>
    </source>
</evidence>
<evidence type="ECO:0000256" key="1">
    <source>
        <dbReference type="ARBA" id="ARBA00003920"/>
    </source>
</evidence>
<dbReference type="GO" id="GO:0007530">
    <property type="term" value="P:sex determination"/>
    <property type="evidence" value="ECO:0007669"/>
    <property type="project" value="Ensembl"/>
</dbReference>
<name>A0A8C9RSL1_SCLFO</name>
<dbReference type="SUPFAM" id="SSF57501">
    <property type="entry name" value="Cystine-knot cytokines"/>
    <property type="match status" value="1"/>
</dbReference>
<evidence type="ECO:0000256" key="8">
    <source>
        <dbReference type="ARBA" id="ARBA00023180"/>
    </source>
</evidence>
<dbReference type="PROSITE" id="PS00689">
    <property type="entry name" value="GLYCO_HORMONE_BETA_2"/>
    <property type="match status" value="1"/>
</dbReference>
<comment type="subcellular location">
    <subcellularLocation>
        <location evidence="2 9">Secreted</location>
    </subcellularLocation>
</comment>
<dbReference type="InterPro" id="IPR018245">
    <property type="entry name" value="Gonadotropin_bsu_CS"/>
</dbReference>
<dbReference type="Gene3D" id="2.10.90.10">
    <property type="entry name" value="Cystine-knot cytokines"/>
    <property type="match status" value="1"/>
</dbReference>
<evidence type="ECO:0000313" key="13">
    <source>
        <dbReference type="Proteomes" id="UP000694397"/>
    </source>
</evidence>
<dbReference type="GO" id="GO:0007283">
    <property type="term" value="P:spermatogenesis"/>
    <property type="evidence" value="ECO:0007669"/>
    <property type="project" value="Ensembl"/>
</dbReference>
<feature type="chain" id="PRO_5034946840" evidence="10">
    <location>
        <begin position="43"/>
        <end position="159"/>
    </location>
</feature>
<accession>A0A8C9RSL1</accession>
<protein>
    <submittedName>
        <fullName evidence="12">Luteinizing hormone subunit beta</fullName>
    </submittedName>
</protein>